<reference evidence="4 5" key="1">
    <citation type="journal article" date="2023" name="BMC Biol.">
        <title>The compact genome of the sponge Oopsacas minuta (Hexactinellida) is lacking key metazoan core genes.</title>
        <authorList>
            <person name="Santini S."/>
            <person name="Schenkelaars Q."/>
            <person name="Jourda C."/>
            <person name="Duchesne M."/>
            <person name="Belahbib H."/>
            <person name="Rocher C."/>
            <person name="Selva M."/>
            <person name="Riesgo A."/>
            <person name="Vervoort M."/>
            <person name="Leys S.P."/>
            <person name="Kodjabachian L."/>
            <person name="Le Bivic A."/>
            <person name="Borchiellini C."/>
            <person name="Claverie J.M."/>
            <person name="Renard E."/>
        </authorList>
    </citation>
    <scope>NUCLEOTIDE SEQUENCE [LARGE SCALE GENOMIC DNA]</scope>
    <source>
        <strain evidence="4">SPO-2</strain>
    </source>
</reference>
<dbReference type="Pfam" id="PF17170">
    <property type="entry name" value="DUF5128"/>
    <property type="match status" value="1"/>
</dbReference>
<dbReference type="Pfam" id="PF01436">
    <property type="entry name" value="NHL"/>
    <property type="match status" value="1"/>
</dbReference>
<keyword evidence="5" id="KW-1185">Reference proteome</keyword>
<dbReference type="GO" id="GO:0043161">
    <property type="term" value="P:proteasome-mediated ubiquitin-dependent protein catabolic process"/>
    <property type="evidence" value="ECO:0007669"/>
    <property type="project" value="TreeGrafter"/>
</dbReference>
<dbReference type="InterPro" id="IPR050952">
    <property type="entry name" value="TRIM-NHL_E3_ligases"/>
</dbReference>
<dbReference type="GO" id="GO:0008270">
    <property type="term" value="F:zinc ion binding"/>
    <property type="evidence" value="ECO:0007669"/>
    <property type="project" value="UniProtKB-KW"/>
</dbReference>
<protein>
    <submittedName>
        <fullName evidence="4">PKD domain-containing protein</fullName>
    </submittedName>
</protein>
<evidence type="ECO:0000313" key="5">
    <source>
        <dbReference type="Proteomes" id="UP001165289"/>
    </source>
</evidence>
<comment type="caution">
    <text evidence="4">The sequence shown here is derived from an EMBL/GenBank/DDBJ whole genome shotgun (WGS) entry which is preliminary data.</text>
</comment>
<evidence type="ECO:0000256" key="1">
    <source>
        <dbReference type="ARBA" id="ARBA00022737"/>
    </source>
</evidence>
<accession>A0AAV7KKE7</accession>
<dbReference type="PROSITE" id="PS51125">
    <property type="entry name" value="NHL"/>
    <property type="match status" value="3"/>
</dbReference>
<dbReference type="CDD" id="cd05819">
    <property type="entry name" value="NHL"/>
    <property type="match status" value="1"/>
</dbReference>
<gene>
    <name evidence="4" type="ORF">LOD99_10010</name>
</gene>
<name>A0AAV7KKE7_9METZ</name>
<evidence type="ECO:0000256" key="3">
    <source>
        <dbReference type="SAM" id="Coils"/>
    </source>
</evidence>
<proteinExistence type="predicted"/>
<dbReference type="PANTHER" id="PTHR24104:SF25">
    <property type="entry name" value="PROTEIN LIN-41"/>
    <property type="match status" value="1"/>
</dbReference>
<organism evidence="4 5">
    <name type="scientific">Oopsacas minuta</name>
    <dbReference type="NCBI Taxonomy" id="111878"/>
    <lineage>
        <taxon>Eukaryota</taxon>
        <taxon>Metazoa</taxon>
        <taxon>Porifera</taxon>
        <taxon>Hexactinellida</taxon>
        <taxon>Hexasterophora</taxon>
        <taxon>Lyssacinosida</taxon>
        <taxon>Leucopsacidae</taxon>
        <taxon>Oopsacas</taxon>
    </lineage>
</organism>
<keyword evidence="3" id="KW-0175">Coiled coil</keyword>
<dbReference type="GO" id="GO:0061630">
    <property type="term" value="F:ubiquitin protein ligase activity"/>
    <property type="evidence" value="ECO:0007669"/>
    <property type="project" value="TreeGrafter"/>
</dbReference>
<dbReference type="Gene3D" id="2.120.10.30">
    <property type="entry name" value="TolB, C-terminal domain"/>
    <property type="match status" value="2"/>
</dbReference>
<evidence type="ECO:0000256" key="2">
    <source>
        <dbReference type="PROSITE-ProRule" id="PRU00504"/>
    </source>
</evidence>
<dbReference type="InterPro" id="IPR001258">
    <property type="entry name" value="NHL_repeat"/>
</dbReference>
<dbReference type="AlphaFoldDB" id="A0AAV7KKE7"/>
<feature type="repeat" description="NHL" evidence="2">
    <location>
        <begin position="381"/>
        <end position="422"/>
    </location>
</feature>
<feature type="repeat" description="NHL" evidence="2">
    <location>
        <begin position="246"/>
        <end position="290"/>
    </location>
</feature>
<dbReference type="GO" id="GO:0000209">
    <property type="term" value="P:protein polyubiquitination"/>
    <property type="evidence" value="ECO:0007669"/>
    <property type="project" value="TreeGrafter"/>
</dbReference>
<keyword evidence="1" id="KW-0677">Repeat</keyword>
<sequence length="422" mass="48293">MATAEVDLSFITQIKESRMRIRDCFKKSHEALQLRESILLSRIDQIEKDYNSKTQEMNSLVEALNKEMAQATETLSANKLTDIQQIIQSAIEKKITELTAETDSSIEFKWNDQFETDIEQLGSIKLNSQTNISPTHTFPPQVKPVVPDYKAKQLPTAYYCKYSDKKAPGEMNCPRAIAIHYQTGNIYIADMNNHHVQVFSSNGDYLFMFSEKMNKPVGICISHNYVFVTQNCGHCINKYELGGKLIKSVGREGNGEAQFYNPQGLDVSDRNSNVYVCDFYNRRVQILTQKLKFHSMLGIDLFEDPFDVKVTRDRVLVLDRSDPCMFVFNSDHVLINRLITRGDGKQTNNPFCFDIDRDYNMIVSDNSNHCVYVFNQGGEQIHKFGKEGQGIGEFYYPFGIALDNTGHIIVVCQKNTNCLQFF</sequence>
<dbReference type="EMBL" id="JAKMXF010000014">
    <property type="protein sequence ID" value="KAI6661343.1"/>
    <property type="molecule type" value="Genomic_DNA"/>
</dbReference>
<dbReference type="PANTHER" id="PTHR24104">
    <property type="entry name" value="E3 UBIQUITIN-PROTEIN LIGASE NHLRC1-RELATED"/>
    <property type="match status" value="1"/>
</dbReference>
<dbReference type="SUPFAM" id="SSF101898">
    <property type="entry name" value="NHL repeat"/>
    <property type="match status" value="1"/>
</dbReference>
<dbReference type="InterPro" id="IPR011042">
    <property type="entry name" value="6-blade_b-propeller_TolB-like"/>
</dbReference>
<feature type="coiled-coil region" evidence="3">
    <location>
        <begin position="43"/>
        <end position="81"/>
    </location>
</feature>
<evidence type="ECO:0000313" key="4">
    <source>
        <dbReference type="EMBL" id="KAI6661343.1"/>
    </source>
</evidence>
<feature type="repeat" description="NHL" evidence="2">
    <location>
        <begin position="166"/>
        <end position="202"/>
    </location>
</feature>
<dbReference type="Proteomes" id="UP001165289">
    <property type="component" value="Unassembled WGS sequence"/>
</dbReference>